<dbReference type="AlphaFoldDB" id="A0AAI9YE43"/>
<accession>A0AAI9YE43</accession>
<evidence type="ECO:0000313" key="1">
    <source>
        <dbReference type="EMBL" id="KAK1499479.1"/>
    </source>
</evidence>
<dbReference type="EMBL" id="MPDP01000001">
    <property type="protein sequence ID" value="KAK1499479.1"/>
    <property type="molecule type" value="Genomic_DNA"/>
</dbReference>
<evidence type="ECO:0000313" key="2">
    <source>
        <dbReference type="Proteomes" id="UP001239213"/>
    </source>
</evidence>
<sequence>MSWNESANDTSLRRVWTINFWRRWDLSGGGRGLRRGNRIQRGK</sequence>
<reference evidence="1" key="1">
    <citation type="submission" date="2016-11" db="EMBL/GenBank/DDBJ databases">
        <title>The genome sequence of Colletotrichum cuscutae.</title>
        <authorList>
            <person name="Baroncelli R."/>
        </authorList>
    </citation>
    <scope>NUCLEOTIDE SEQUENCE</scope>
    <source>
        <strain evidence="1">IMI 304802</strain>
    </source>
</reference>
<comment type="caution">
    <text evidence="1">The sequence shown here is derived from an EMBL/GenBank/DDBJ whole genome shotgun (WGS) entry which is preliminary data.</text>
</comment>
<name>A0AAI9YE43_9PEZI</name>
<protein>
    <submittedName>
        <fullName evidence="1">Uncharacterized protein</fullName>
    </submittedName>
</protein>
<organism evidence="1 2">
    <name type="scientific">Colletotrichum cuscutae</name>
    <dbReference type="NCBI Taxonomy" id="1209917"/>
    <lineage>
        <taxon>Eukaryota</taxon>
        <taxon>Fungi</taxon>
        <taxon>Dikarya</taxon>
        <taxon>Ascomycota</taxon>
        <taxon>Pezizomycotina</taxon>
        <taxon>Sordariomycetes</taxon>
        <taxon>Hypocreomycetidae</taxon>
        <taxon>Glomerellales</taxon>
        <taxon>Glomerellaceae</taxon>
        <taxon>Colletotrichum</taxon>
        <taxon>Colletotrichum acutatum species complex</taxon>
    </lineage>
</organism>
<proteinExistence type="predicted"/>
<gene>
    <name evidence="1" type="ORF">CCUS01_00203</name>
</gene>
<dbReference type="Proteomes" id="UP001239213">
    <property type="component" value="Unassembled WGS sequence"/>
</dbReference>
<keyword evidence="2" id="KW-1185">Reference proteome</keyword>